<keyword evidence="2" id="KW-1185">Reference proteome</keyword>
<reference evidence="2" key="1">
    <citation type="submission" date="2015-12" db="EMBL/GenBank/DDBJ databases">
        <authorList>
            <person name="Lodha T.D."/>
            <person name="Chintalapati S."/>
            <person name="Chintalapati V.R."/>
            <person name="Sravanthi T."/>
        </authorList>
    </citation>
    <scope>NUCLEOTIDE SEQUENCE [LARGE SCALE GENOMIC DNA]</scope>
    <source>
        <strain evidence="2">JC133</strain>
    </source>
</reference>
<accession>A0A2S4JQ49</accession>
<dbReference type="Pfam" id="PF13711">
    <property type="entry name" value="DUF4160"/>
    <property type="match status" value="1"/>
</dbReference>
<gene>
    <name evidence="1" type="ORF">AU468_07890</name>
</gene>
<name>A0A2S4JQ49_9SPIO</name>
<dbReference type="Proteomes" id="UP000237350">
    <property type="component" value="Unassembled WGS sequence"/>
</dbReference>
<dbReference type="InterPro" id="IPR025427">
    <property type="entry name" value="DUF4160"/>
</dbReference>
<dbReference type="EMBL" id="LPWH01000065">
    <property type="protein sequence ID" value="POR01651.1"/>
    <property type="molecule type" value="Genomic_DNA"/>
</dbReference>
<comment type="caution">
    <text evidence="1">The sequence shown here is derived from an EMBL/GenBank/DDBJ whole genome shotgun (WGS) entry which is preliminary data.</text>
</comment>
<evidence type="ECO:0000313" key="2">
    <source>
        <dbReference type="Proteomes" id="UP000237350"/>
    </source>
</evidence>
<dbReference type="RefSeq" id="WP_018526574.1">
    <property type="nucleotide sequence ID" value="NZ_LPWH01000065.1"/>
</dbReference>
<evidence type="ECO:0000313" key="1">
    <source>
        <dbReference type="EMBL" id="POR01651.1"/>
    </source>
</evidence>
<dbReference type="AlphaFoldDB" id="A0A2S4JQ49"/>
<dbReference type="OrthoDB" id="122670at2"/>
<proteinExistence type="predicted"/>
<sequence>MPTIAMFYGIIVRMYYAPKEHPPPHFHVYYGEHRATVDIRTCEIIQGDFPGKQTKLVLAWAELHQEELMADWSLVMNGEEPFKIQPLQ</sequence>
<protein>
    <recommendedName>
        <fullName evidence="3">DUF4160 domain-containing protein</fullName>
    </recommendedName>
</protein>
<organism evidence="1 2">
    <name type="scientific">Alkalispirochaeta sphaeroplastigenens</name>
    <dbReference type="NCBI Taxonomy" id="1187066"/>
    <lineage>
        <taxon>Bacteria</taxon>
        <taxon>Pseudomonadati</taxon>
        <taxon>Spirochaetota</taxon>
        <taxon>Spirochaetia</taxon>
        <taxon>Spirochaetales</taxon>
        <taxon>Spirochaetaceae</taxon>
        <taxon>Alkalispirochaeta</taxon>
    </lineage>
</organism>
<evidence type="ECO:0008006" key="3">
    <source>
        <dbReference type="Google" id="ProtNLM"/>
    </source>
</evidence>